<organism evidence="12 13">
    <name type="scientific">Filifactor villosus</name>
    <dbReference type="NCBI Taxonomy" id="29374"/>
    <lineage>
        <taxon>Bacteria</taxon>
        <taxon>Bacillati</taxon>
        <taxon>Bacillota</taxon>
        <taxon>Clostridia</taxon>
        <taxon>Peptostreptococcales</taxon>
        <taxon>Filifactoraceae</taxon>
        <taxon>Filifactor</taxon>
    </lineage>
</organism>
<evidence type="ECO:0000256" key="8">
    <source>
        <dbReference type="ARBA" id="ARBA00023192"/>
    </source>
</evidence>
<evidence type="ECO:0000313" key="13">
    <source>
        <dbReference type="Proteomes" id="UP001595916"/>
    </source>
</evidence>
<feature type="domain" description="Tryptophan synthase beta chain-like PALP" evidence="11">
    <location>
        <begin position="7"/>
        <end position="289"/>
    </location>
</feature>
<dbReference type="InterPro" id="IPR036052">
    <property type="entry name" value="TrpB-like_PALP_sf"/>
</dbReference>
<dbReference type="InterPro" id="IPR001926">
    <property type="entry name" value="TrpB-like_PALP"/>
</dbReference>
<dbReference type="EC" id="2.5.1.47" evidence="4 10"/>
<keyword evidence="13" id="KW-1185">Reference proteome</keyword>
<evidence type="ECO:0000256" key="5">
    <source>
        <dbReference type="ARBA" id="ARBA00022605"/>
    </source>
</evidence>
<dbReference type="PROSITE" id="PS00901">
    <property type="entry name" value="CYS_SYNTHASE"/>
    <property type="match status" value="1"/>
</dbReference>
<evidence type="ECO:0000259" key="11">
    <source>
        <dbReference type="Pfam" id="PF00291"/>
    </source>
</evidence>
<dbReference type="InterPro" id="IPR005859">
    <property type="entry name" value="CysK"/>
</dbReference>
<comment type="catalytic activity">
    <reaction evidence="9 10">
        <text>O-acetyl-L-serine + hydrogen sulfide = L-cysteine + acetate</text>
        <dbReference type="Rhea" id="RHEA:14829"/>
        <dbReference type="ChEBI" id="CHEBI:29919"/>
        <dbReference type="ChEBI" id="CHEBI:30089"/>
        <dbReference type="ChEBI" id="CHEBI:35235"/>
        <dbReference type="ChEBI" id="CHEBI:58340"/>
        <dbReference type="EC" id="2.5.1.47"/>
    </reaction>
</comment>
<evidence type="ECO:0000256" key="4">
    <source>
        <dbReference type="ARBA" id="ARBA00012681"/>
    </source>
</evidence>
<keyword evidence="8 10" id="KW-0198">Cysteine biosynthesis</keyword>
<dbReference type="SUPFAM" id="SSF53686">
    <property type="entry name" value="Tryptophan synthase beta subunit-like PLP-dependent enzymes"/>
    <property type="match status" value="1"/>
</dbReference>
<evidence type="ECO:0000256" key="7">
    <source>
        <dbReference type="ARBA" id="ARBA00022898"/>
    </source>
</evidence>
<name>A0ABV9QMU2_9FIRM</name>
<dbReference type="CDD" id="cd01561">
    <property type="entry name" value="CBS_like"/>
    <property type="match status" value="1"/>
</dbReference>
<comment type="similarity">
    <text evidence="3 10">Belongs to the cysteine synthase/cystathionine beta-synthase family.</text>
</comment>
<dbReference type="EMBL" id="JBHSHL010000009">
    <property type="protein sequence ID" value="MFC4803999.1"/>
    <property type="molecule type" value="Genomic_DNA"/>
</dbReference>
<evidence type="ECO:0000256" key="2">
    <source>
        <dbReference type="ARBA" id="ARBA00004962"/>
    </source>
</evidence>
<dbReference type="InterPro" id="IPR001216">
    <property type="entry name" value="P-phosphate_BS"/>
</dbReference>
<dbReference type="GO" id="GO:0004124">
    <property type="term" value="F:cysteine synthase activity"/>
    <property type="evidence" value="ECO:0007669"/>
    <property type="project" value="UniProtKB-EC"/>
</dbReference>
<dbReference type="NCBIfam" id="TIGR01139">
    <property type="entry name" value="cysK"/>
    <property type="match status" value="1"/>
</dbReference>
<dbReference type="Pfam" id="PF00291">
    <property type="entry name" value="PALP"/>
    <property type="match status" value="1"/>
</dbReference>
<evidence type="ECO:0000256" key="10">
    <source>
        <dbReference type="RuleBase" id="RU003985"/>
    </source>
</evidence>
<accession>A0ABV9QMU2</accession>
<reference evidence="13" key="1">
    <citation type="journal article" date="2019" name="Int. J. Syst. Evol. Microbiol.">
        <title>The Global Catalogue of Microorganisms (GCM) 10K type strain sequencing project: providing services to taxonomists for standard genome sequencing and annotation.</title>
        <authorList>
            <consortium name="The Broad Institute Genomics Platform"/>
            <consortium name="The Broad Institute Genome Sequencing Center for Infectious Disease"/>
            <person name="Wu L."/>
            <person name="Ma J."/>
        </authorList>
    </citation>
    <scope>NUCLEOTIDE SEQUENCE [LARGE SCALE GENOMIC DNA]</scope>
    <source>
        <strain evidence="13">CCUG 46385</strain>
    </source>
</reference>
<dbReference type="Gene3D" id="3.40.50.1100">
    <property type="match status" value="2"/>
</dbReference>
<comment type="pathway">
    <text evidence="2">Amino-acid biosynthesis; L-cysteine biosynthesis; L-cysteine from L-serine: step 2/2.</text>
</comment>
<evidence type="ECO:0000256" key="6">
    <source>
        <dbReference type="ARBA" id="ARBA00022679"/>
    </source>
</evidence>
<dbReference type="NCBIfam" id="TIGR01136">
    <property type="entry name" value="cysKM"/>
    <property type="match status" value="1"/>
</dbReference>
<keyword evidence="5 10" id="KW-0028">Amino-acid biosynthesis</keyword>
<dbReference type="InterPro" id="IPR005856">
    <property type="entry name" value="Cys_synth"/>
</dbReference>
<dbReference type="InterPro" id="IPR050214">
    <property type="entry name" value="Cys_Synth/Cystath_Beta-Synth"/>
</dbReference>
<proteinExistence type="inferred from homology"/>
<dbReference type="PANTHER" id="PTHR10314">
    <property type="entry name" value="CYSTATHIONINE BETA-SYNTHASE"/>
    <property type="match status" value="1"/>
</dbReference>
<comment type="cofactor">
    <cofactor evidence="1 10">
        <name>pyridoxal 5'-phosphate</name>
        <dbReference type="ChEBI" id="CHEBI:597326"/>
    </cofactor>
</comment>
<dbReference type="Proteomes" id="UP001595916">
    <property type="component" value="Unassembled WGS sequence"/>
</dbReference>
<gene>
    <name evidence="12" type="primary">cysK</name>
    <name evidence="12" type="ORF">ACFO4R_02785</name>
</gene>
<keyword evidence="7 10" id="KW-0663">Pyridoxal phosphate</keyword>
<sequence length="307" mass="33195">MLYQNIMDTIGNTPLVKINGFNAHSRAEIYVKLEFFNPGGSVKDRIALNILSEMERRGELKKGDTIIEPTSGNTGIGLAMIAAAKGYRAVFVMPATMSEERKMLLRAYGAELVLTEGAKGMKGAIEEAQRLVEEEGYVMMKQFDNPDNLKAHHKTTAKEILEDLPEIDAFVAGVGTGGTLTGTAQVLKEHRQDIRVIAVEPSSSPVLSGGQAGPHKIQGIGAGFIPSIMDMGIVDEITQVENEEALEYARRAAVEEGILLGISGGAAFFAALETAKKLGRGKKIVFLAADNGERYLSTDLYRHLSEK</sequence>
<comment type="caution">
    <text evidence="12">The sequence shown here is derived from an EMBL/GenBank/DDBJ whole genome shotgun (WGS) entry which is preliminary data.</text>
</comment>
<protein>
    <recommendedName>
        <fullName evidence="4 10">Cysteine synthase</fullName>
        <ecNumber evidence="4 10">2.5.1.47</ecNumber>
    </recommendedName>
</protein>
<evidence type="ECO:0000256" key="3">
    <source>
        <dbReference type="ARBA" id="ARBA00007103"/>
    </source>
</evidence>
<evidence type="ECO:0000256" key="1">
    <source>
        <dbReference type="ARBA" id="ARBA00001933"/>
    </source>
</evidence>
<evidence type="ECO:0000256" key="9">
    <source>
        <dbReference type="ARBA" id="ARBA00047931"/>
    </source>
</evidence>
<keyword evidence="6 10" id="KW-0808">Transferase</keyword>
<evidence type="ECO:0000313" key="12">
    <source>
        <dbReference type="EMBL" id="MFC4803999.1"/>
    </source>
</evidence>
<dbReference type="RefSeq" id="WP_379787479.1">
    <property type="nucleotide sequence ID" value="NZ_JBHSHL010000009.1"/>
</dbReference>